<keyword evidence="3" id="KW-1185">Reference proteome</keyword>
<dbReference type="RefSeq" id="WP_145062448.1">
    <property type="nucleotide sequence ID" value="NZ_CP036263.1"/>
</dbReference>
<evidence type="ECO:0000313" key="3">
    <source>
        <dbReference type="Proteomes" id="UP000319852"/>
    </source>
</evidence>
<evidence type="ECO:0000256" key="1">
    <source>
        <dbReference type="SAM" id="Phobius"/>
    </source>
</evidence>
<evidence type="ECO:0000313" key="2">
    <source>
        <dbReference type="EMBL" id="QDT00747.1"/>
    </source>
</evidence>
<gene>
    <name evidence="2" type="ORF">HG15A2_40870</name>
</gene>
<dbReference type="AlphaFoldDB" id="A0A517N0T8"/>
<dbReference type="Pfam" id="PF11376">
    <property type="entry name" value="DUF3179"/>
    <property type="match status" value="1"/>
</dbReference>
<reference evidence="2 3" key="1">
    <citation type="submission" date="2019-02" db="EMBL/GenBank/DDBJ databases">
        <title>Deep-cultivation of Planctomycetes and their phenomic and genomic characterization uncovers novel biology.</title>
        <authorList>
            <person name="Wiegand S."/>
            <person name="Jogler M."/>
            <person name="Boedeker C."/>
            <person name="Pinto D."/>
            <person name="Vollmers J."/>
            <person name="Rivas-Marin E."/>
            <person name="Kohn T."/>
            <person name="Peeters S.H."/>
            <person name="Heuer A."/>
            <person name="Rast P."/>
            <person name="Oberbeckmann S."/>
            <person name="Bunk B."/>
            <person name="Jeske O."/>
            <person name="Meyerdierks A."/>
            <person name="Storesund J.E."/>
            <person name="Kallscheuer N."/>
            <person name="Luecker S."/>
            <person name="Lage O.M."/>
            <person name="Pohl T."/>
            <person name="Merkel B.J."/>
            <person name="Hornburger P."/>
            <person name="Mueller R.-W."/>
            <person name="Bruemmer F."/>
            <person name="Labrenz M."/>
            <person name="Spormann A.M."/>
            <person name="Op den Camp H."/>
            <person name="Overmann J."/>
            <person name="Amann R."/>
            <person name="Jetten M.S.M."/>
            <person name="Mascher T."/>
            <person name="Medema M.H."/>
            <person name="Devos D.P."/>
            <person name="Kaster A.-K."/>
            <person name="Ovreas L."/>
            <person name="Rohde M."/>
            <person name="Galperin M.Y."/>
            <person name="Jogler C."/>
        </authorList>
    </citation>
    <scope>NUCLEOTIDE SEQUENCE [LARGE SCALE GENOMIC DNA]</scope>
    <source>
        <strain evidence="2 3">HG15A2</strain>
    </source>
</reference>
<keyword evidence="1" id="KW-1133">Transmembrane helix</keyword>
<dbReference type="KEGG" id="amob:HG15A2_40870"/>
<feature type="transmembrane region" description="Helical" evidence="1">
    <location>
        <begin position="22"/>
        <end position="42"/>
    </location>
</feature>
<name>A0A517N0T8_9BACT</name>
<sequence length="362" mass="40815">MSLLSYFSKICRRVWFVTHRRSLGYAGIAAVALTAWMLSLAYQEVRTQRVLPNNAEFSQSSLLPQRQTVQFARQRPTTEFDLSASIVPKNELHSGGPPKDGIPALTNPKFITSRAATYLQPADRVIGVVVANQAKAYPLKILNYHEIVNDRFGDTPVAVIYCPLCDSCTAFNRRTEQGELEFGVSGLLYNSNVLMFDRGGQPEGLWSQIMARGITGPSARVGLLPLPLELTTWKEWLSQHPNSLVLSSQTGHQRNYNRSPYGDYFSTPRLMFPVKQTDNRLPAKARVLGVWTDTTAKAYPESYFAPGRQRVEDIVDGKKIVIQYNNAAKSMRVVEADQGVQWMYSLWFAWYAFHPETEIVGR</sequence>
<dbReference type="OrthoDB" id="9806357at2"/>
<keyword evidence="1" id="KW-0472">Membrane</keyword>
<protein>
    <recommendedName>
        <fullName evidence="4">DUF3179 domain-containing protein</fullName>
    </recommendedName>
</protein>
<dbReference type="EMBL" id="CP036263">
    <property type="protein sequence ID" value="QDT00747.1"/>
    <property type="molecule type" value="Genomic_DNA"/>
</dbReference>
<evidence type="ECO:0008006" key="4">
    <source>
        <dbReference type="Google" id="ProtNLM"/>
    </source>
</evidence>
<organism evidence="2 3">
    <name type="scientific">Adhaeretor mobilis</name>
    <dbReference type="NCBI Taxonomy" id="1930276"/>
    <lineage>
        <taxon>Bacteria</taxon>
        <taxon>Pseudomonadati</taxon>
        <taxon>Planctomycetota</taxon>
        <taxon>Planctomycetia</taxon>
        <taxon>Pirellulales</taxon>
        <taxon>Lacipirellulaceae</taxon>
        <taxon>Adhaeretor</taxon>
    </lineage>
</organism>
<accession>A0A517N0T8</accession>
<proteinExistence type="predicted"/>
<dbReference type="Proteomes" id="UP000319852">
    <property type="component" value="Chromosome"/>
</dbReference>
<dbReference type="InterPro" id="IPR021516">
    <property type="entry name" value="DUF3179"/>
</dbReference>
<keyword evidence="1" id="KW-0812">Transmembrane</keyword>